<dbReference type="PROSITE" id="PS01045">
    <property type="entry name" value="SQUALEN_PHYTOEN_SYN_2"/>
    <property type="match status" value="1"/>
</dbReference>
<dbReference type="InterPro" id="IPR044843">
    <property type="entry name" value="Trans_IPPS_bact-type"/>
</dbReference>
<gene>
    <name evidence="2" type="primary">hpnD</name>
    <name evidence="2" type="ORF">DCW48_04490</name>
</gene>
<name>A0A351RA12_9PROT</name>
<evidence type="ECO:0000313" key="2">
    <source>
        <dbReference type="EMBL" id="HBA08883.1"/>
    </source>
</evidence>
<dbReference type="InterPro" id="IPR017828">
    <property type="entry name" value="SQ_synth_HpnD-like"/>
</dbReference>
<dbReference type="InterPro" id="IPR019845">
    <property type="entry name" value="Squalene/phytoene_synthase_CS"/>
</dbReference>
<dbReference type="InterPro" id="IPR002060">
    <property type="entry name" value="Squ/phyt_synthse"/>
</dbReference>
<protein>
    <submittedName>
        <fullName evidence="2">Squalene synthase HpnD</fullName>
    </submittedName>
</protein>
<dbReference type="SFLD" id="SFLDG01212">
    <property type="entry name" value="Phytoene_synthase_like"/>
    <property type="match status" value="1"/>
</dbReference>
<dbReference type="CDD" id="cd00683">
    <property type="entry name" value="Trans_IPPS_HH"/>
    <property type="match status" value="1"/>
</dbReference>
<comment type="caution">
    <text evidence="2">The sequence shown here is derived from an EMBL/GenBank/DDBJ whole genome shotgun (WGS) entry which is preliminary data.</text>
</comment>
<evidence type="ECO:0000313" key="3">
    <source>
        <dbReference type="Proteomes" id="UP000264313"/>
    </source>
</evidence>
<evidence type="ECO:0000256" key="1">
    <source>
        <dbReference type="ARBA" id="ARBA00022679"/>
    </source>
</evidence>
<dbReference type="AlphaFoldDB" id="A0A351RA12"/>
<dbReference type="Gene3D" id="1.10.600.10">
    <property type="entry name" value="Farnesyl Diphosphate Synthase"/>
    <property type="match status" value="1"/>
</dbReference>
<dbReference type="SFLD" id="SFLDS00005">
    <property type="entry name" value="Isoprenoid_Synthase_Type_I"/>
    <property type="match status" value="1"/>
</dbReference>
<dbReference type="NCBIfam" id="TIGR03465">
    <property type="entry name" value="HpnD"/>
    <property type="match status" value="1"/>
</dbReference>
<dbReference type="Pfam" id="PF00494">
    <property type="entry name" value="SQS_PSY"/>
    <property type="match status" value="1"/>
</dbReference>
<dbReference type="GO" id="GO:0016117">
    <property type="term" value="P:carotenoid biosynthetic process"/>
    <property type="evidence" value="ECO:0007669"/>
    <property type="project" value="InterPro"/>
</dbReference>
<keyword evidence="1" id="KW-0808">Transferase</keyword>
<dbReference type="PROSITE" id="PS01044">
    <property type="entry name" value="SQUALEN_PHYTOEN_SYN_1"/>
    <property type="match status" value="1"/>
</dbReference>
<reference evidence="2 3" key="1">
    <citation type="journal article" date="2018" name="Nat. Biotechnol.">
        <title>A standardized bacterial taxonomy based on genome phylogeny substantially revises the tree of life.</title>
        <authorList>
            <person name="Parks D.H."/>
            <person name="Chuvochina M."/>
            <person name="Waite D.W."/>
            <person name="Rinke C."/>
            <person name="Skarshewski A."/>
            <person name="Chaumeil P.A."/>
            <person name="Hugenholtz P."/>
        </authorList>
    </citation>
    <scope>NUCLEOTIDE SEQUENCE [LARGE SCALE GENOMIC DNA]</scope>
    <source>
        <strain evidence="2">UBA9958</strain>
    </source>
</reference>
<dbReference type="SFLD" id="SFLDG01018">
    <property type="entry name" value="Squalene/Phytoene_Synthase_Lik"/>
    <property type="match status" value="1"/>
</dbReference>
<dbReference type="GO" id="GO:0004311">
    <property type="term" value="F:geranylgeranyl diphosphate synthase activity"/>
    <property type="evidence" value="ECO:0007669"/>
    <property type="project" value="InterPro"/>
</dbReference>
<accession>A0A351RA12</accession>
<dbReference type="InterPro" id="IPR033904">
    <property type="entry name" value="Trans_IPPS_HH"/>
</dbReference>
<dbReference type="STRING" id="1132855.GCA_000384255_01442"/>
<dbReference type="SUPFAM" id="SSF48576">
    <property type="entry name" value="Terpenoid synthases"/>
    <property type="match status" value="1"/>
</dbReference>
<proteinExistence type="predicted"/>
<dbReference type="PANTHER" id="PTHR31480">
    <property type="entry name" value="BIFUNCTIONAL LYCOPENE CYCLASE/PHYTOENE SYNTHASE"/>
    <property type="match status" value="1"/>
</dbReference>
<dbReference type="GO" id="GO:0051996">
    <property type="term" value="F:squalene synthase [NAD(P)H] activity"/>
    <property type="evidence" value="ECO:0007669"/>
    <property type="project" value="InterPro"/>
</dbReference>
<sequence length="279" mass="32695">MTPKQYCQEKAAKSGSSFYYSFMFLPKQKREAITALYAFCREVDDVVDECTELKVAQVKLAWWKDEVRNLYLKKPIHPVTKALEPVIQQFQLDEEHFHEIIDGMEMDLNFNRYEDFKQLQLYCYRVASVVGILSAQIFGFENRKTLKFAHDLGMAFQLTNIIRDVGEDARRNRIYLPLDELAKFNVTEDDILKSRESDAVKRLLDAQIERAEMYYDKALNELPAEDKKSQRVGLIMTAIYRTLLREIKADGAEKVLNARISLGTLRKLWIAFSTWFKYL</sequence>
<dbReference type="InterPro" id="IPR008949">
    <property type="entry name" value="Isoprenoid_synthase_dom_sf"/>
</dbReference>
<organism evidence="2 3">
    <name type="scientific">Methylotenera mobilis</name>
    <dbReference type="NCBI Taxonomy" id="359408"/>
    <lineage>
        <taxon>Bacteria</taxon>
        <taxon>Pseudomonadati</taxon>
        <taxon>Pseudomonadota</taxon>
        <taxon>Betaproteobacteria</taxon>
        <taxon>Nitrosomonadales</taxon>
        <taxon>Methylophilaceae</taxon>
        <taxon>Methylotenera</taxon>
    </lineage>
</organism>
<dbReference type="Proteomes" id="UP000264313">
    <property type="component" value="Unassembled WGS sequence"/>
</dbReference>
<dbReference type="EMBL" id="DNAA01000109">
    <property type="protein sequence ID" value="HBA08883.1"/>
    <property type="molecule type" value="Genomic_DNA"/>
</dbReference>